<name>A0ABN8MN55_9CNID</name>
<gene>
    <name evidence="1" type="ORF">PEVE_00037778</name>
</gene>
<evidence type="ECO:0000313" key="1">
    <source>
        <dbReference type="EMBL" id="CAH3030317.1"/>
    </source>
</evidence>
<keyword evidence="2" id="KW-1185">Reference proteome</keyword>
<organism evidence="1 2">
    <name type="scientific">Porites evermanni</name>
    <dbReference type="NCBI Taxonomy" id="104178"/>
    <lineage>
        <taxon>Eukaryota</taxon>
        <taxon>Metazoa</taxon>
        <taxon>Cnidaria</taxon>
        <taxon>Anthozoa</taxon>
        <taxon>Hexacorallia</taxon>
        <taxon>Scleractinia</taxon>
        <taxon>Fungiina</taxon>
        <taxon>Poritidae</taxon>
        <taxon>Porites</taxon>
    </lineage>
</organism>
<accession>A0ABN8MN55</accession>
<reference evidence="1 2" key="1">
    <citation type="submission" date="2022-05" db="EMBL/GenBank/DDBJ databases">
        <authorList>
            <consortium name="Genoscope - CEA"/>
            <person name="William W."/>
        </authorList>
    </citation>
    <scope>NUCLEOTIDE SEQUENCE [LARGE SCALE GENOMIC DNA]</scope>
</reference>
<evidence type="ECO:0000313" key="2">
    <source>
        <dbReference type="Proteomes" id="UP001159427"/>
    </source>
</evidence>
<dbReference type="EMBL" id="CALNXI010000626">
    <property type="protein sequence ID" value="CAH3030317.1"/>
    <property type="molecule type" value="Genomic_DNA"/>
</dbReference>
<comment type="caution">
    <text evidence="1">The sequence shown here is derived from an EMBL/GenBank/DDBJ whole genome shotgun (WGS) entry which is preliminary data.</text>
</comment>
<proteinExistence type="predicted"/>
<sequence length="148" mass="16917">MRKQGKLNLQKHQKLGMPALHALYFPNANFQAHRALADVQAMRDVLFCTDLKHIIPFYEPLLRTAQEQKKKFKAMVQTREKSKTLLLKLGSTVSGGMARKVASQGFSFGDLQNLRIRFQGQEQFVHFLRAKGLSLVCCRKLAGYFYGQ</sequence>
<dbReference type="Proteomes" id="UP001159427">
    <property type="component" value="Unassembled WGS sequence"/>
</dbReference>
<protein>
    <submittedName>
        <fullName evidence="1">Uncharacterized protein</fullName>
    </submittedName>
</protein>